<keyword evidence="8" id="KW-0963">Cytoplasm</keyword>
<evidence type="ECO:0000259" key="9">
    <source>
        <dbReference type="PROSITE" id="PS00631"/>
    </source>
</evidence>
<dbReference type="InterPro" id="IPR000819">
    <property type="entry name" value="Peptidase_M17_C"/>
</dbReference>
<dbReference type="PRINTS" id="PR00481">
    <property type="entry name" value="LAMNOPPTDASE"/>
</dbReference>
<dbReference type="Gene3D" id="3.40.630.10">
    <property type="entry name" value="Zn peptidases"/>
    <property type="match status" value="1"/>
</dbReference>
<dbReference type="HAMAP" id="MF_00181">
    <property type="entry name" value="Cytosol_peptidase_M17"/>
    <property type="match status" value="1"/>
</dbReference>
<evidence type="ECO:0000256" key="6">
    <source>
        <dbReference type="ARBA" id="ARBA00022801"/>
    </source>
</evidence>
<comment type="catalytic activity">
    <reaction evidence="2 8">
        <text>Release of an N-terminal amino acid, preferentially leucine, but not glutamic or aspartic acids.</text>
        <dbReference type="EC" id="3.4.11.10"/>
    </reaction>
</comment>
<dbReference type="CDD" id="cd00433">
    <property type="entry name" value="Peptidase_M17"/>
    <property type="match status" value="1"/>
</dbReference>
<comment type="cofactor">
    <cofactor evidence="8">
        <name>Mn(2+)</name>
        <dbReference type="ChEBI" id="CHEBI:29035"/>
    </cofactor>
    <text evidence="8">Binds 2 manganese ions per subunit.</text>
</comment>
<keyword evidence="8" id="KW-0464">Manganese</keyword>
<dbReference type="PROSITE" id="PS00631">
    <property type="entry name" value="CYTOSOL_AP"/>
    <property type="match status" value="1"/>
</dbReference>
<comment type="function">
    <text evidence="7 8">Presumably involved in the processing and regular turnover of intracellular proteins. Catalyzes the removal of unsubstituted N-terminal amino acids from various peptides.</text>
</comment>
<dbReference type="InterPro" id="IPR011356">
    <property type="entry name" value="Leucine_aapep/pepB"/>
</dbReference>
<evidence type="ECO:0000313" key="10">
    <source>
        <dbReference type="EMBL" id="KAB1650019.1"/>
    </source>
</evidence>
<dbReference type="EMBL" id="WBJY01000001">
    <property type="protein sequence ID" value="KAB1650019.1"/>
    <property type="molecule type" value="Genomic_DNA"/>
</dbReference>
<dbReference type="PANTHER" id="PTHR11963:SF23">
    <property type="entry name" value="CYTOSOL AMINOPEPTIDASE"/>
    <property type="match status" value="1"/>
</dbReference>
<dbReference type="SUPFAM" id="SSF52949">
    <property type="entry name" value="Macro domain-like"/>
    <property type="match status" value="1"/>
</dbReference>
<evidence type="ECO:0000256" key="4">
    <source>
        <dbReference type="ARBA" id="ARBA00022438"/>
    </source>
</evidence>
<dbReference type="GO" id="GO:0006508">
    <property type="term" value="P:proteolysis"/>
    <property type="evidence" value="ECO:0007669"/>
    <property type="project" value="UniProtKB-KW"/>
</dbReference>
<evidence type="ECO:0000256" key="8">
    <source>
        <dbReference type="HAMAP-Rule" id="MF_00181"/>
    </source>
</evidence>
<dbReference type="InterPro" id="IPR023042">
    <property type="entry name" value="Peptidase_M17_leu_NH2_pept"/>
</dbReference>
<evidence type="ECO:0000256" key="1">
    <source>
        <dbReference type="ARBA" id="ARBA00000135"/>
    </source>
</evidence>
<dbReference type="NCBIfam" id="NF002073">
    <property type="entry name" value="PRK00913.1-2"/>
    <property type="match status" value="1"/>
</dbReference>
<dbReference type="PANTHER" id="PTHR11963">
    <property type="entry name" value="LEUCINE AMINOPEPTIDASE-RELATED"/>
    <property type="match status" value="1"/>
</dbReference>
<feature type="active site" evidence="8">
    <location>
        <position position="261"/>
    </location>
</feature>
<feature type="binding site" evidence="8">
    <location>
        <position position="254"/>
    </location>
    <ligand>
        <name>Mn(2+)</name>
        <dbReference type="ChEBI" id="CHEBI:29035"/>
        <label>1</label>
    </ligand>
</feature>
<comment type="similarity">
    <text evidence="3 8">Belongs to the peptidase M17 family.</text>
</comment>
<comment type="caution">
    <text evidence="10">The sequence shown here is derived from an EMBL/GenBank/DDBJ whole genome shotgun (WGS) entry which is preliminary data.</text>
</comment>
<dbReference type="GO" id="GO:0005737">
    <property type="term" value="C:cytoplasm"/>
    <property type="evidence" value="ECO:0007669"/>
    <property type="project" value="UniProtKB-SubCell"/>
</dbReference>
<keyword evidence="8" id="KW-0479">Metal-binding</keyword>
<dbReference type="SUPFAM" id="SSF53187">
    <property type="entry name" value="Zn-dependent exopeptidases"/>
    <property type="match status" value="1"/>
</dbReference>
<feature type="binding site" evidence="8">
    <location>
        <position position="333"/>
    </location>
    <ligand>
        <name>Mn(2+)</name>
        <dbReference type="ChEBI" id="CHEBI:29035"/>
        <label>1</label>
    </ligand>
</feature>
<dbReference type="Pfam" id="PF00883">
    <property type="entry name" value="Peptidase_M17"/>
    <property type="match status" value="1"/>
</dbReference>
<dbReference type="GO" id="GO:0030145">
    <property type="term" value="F:manganese ion binding"/>
    <property type="evidence" value="ECO:0007669"/>
    <property type="project" value="UniProtKB-UniRule"/>
</dbReference>
<dbReference type="InterPro" id="IPR043472">
    <property type="entry name" value="Macro_dom-like"/>
</dbReference>
<evidence type="ECO:0000256" key="2">
    <source>
        <dbReference type="ARBA" id="ARBA00000967"/>
    </source>
</evidence>
<evidence type="ECO:0000256" key="5">
    <source>
        <dbReference type="ARBA" id="ARBA00022670"/>
    </source>
</evidence>
<sequence>MLIPDFETRSSRFDDDVVTIIGVRDADGTPELLPTAGAESLADALGALGATGKHGEVTRALLGAAGRTVRVALLGLGSGDPTVDDWRAAAGSAARALGGEPAVAVAVDGLDDALAEQIAIGYTLGAYRFENYRSETKPPIERLVFVVEESGVLASALERARIVSSAVALVRDLVNTPANDLSPANFADLASATVGGLGITTEVLDEAALEAGGYGGLLGVGRGSVRPPRLAVLRWQPQGARVSVALVGKGITFDTGGLSLKPAGSMVGMKFDMAGAAVVVGVMCALAQLQAPVAVTGYLCLAENMPSGEATRPDDVLTMRGGKTVEVTNTDAEGRLVMADALVDASSTHPDAIIDIATLTGAQVVALGNRTTGVMGNDDAWIERVTDAAARVGEPAWRMPIPEEVGKPLESGIADIANARPGNRAAGMLTAAWFLREFVGRTESGEPVPWVHLDIAGPANNDTSAFGLTPKGATGVMTRTLIEALESVGAEGVSPGGVGDPAV</sequence>
<protein>
    <recommendedName>
        <fullName evidence="8">Probable cytosol aminopeptidase</fullName>
        <ecNumber evidence="8">3.4.11.1</ecNumber>
    </recommendedName>
    <alternativeName>
        <fullName evidence="8">Leucine aminopeptidase</fullName>
        <shortName evidence="8">LAP</shortName>
        <ecNumber evidence="8">3.4.11.10</ecNumber>
    </alternativeName>
    <alternativeName>
        <fullName evidence="8">Leucyl aminopeptidase</fullName>
    </alternativeName>
</protein>
<dbReference type="RefSeq" id="WP_158028603.1">
    <property type="nucleotide sequence ID" value="NZ_BMHG01000001.1"/>
</dbReference>
<dbReference type="AlphaFoldDB" id="A0A6H9WGD8"/>
<feature type="binding site" evidence="8">
    <location>
        <position position="254"/>
    </location>
    <ligand>
        <name>Mn(2+)</name>
        <dbReference type="ChEBI" id="CHEBI:29035"/>
        <label>2</label>
    </ligand>
</feature>
<dbReference type="Gene3D" id="3.40.220.10">
    <property type="entry name" value="Leucine Aminopeptidase, subunit E, domain 1"/>
    <property type="match status" value="1"/>
</dbReference>
<dbReference type="EC" id="3.4.11.10" evidence="8"/>
<feature type="binding site" evidence="8">
    <location>
        <position position="272"/>
    </location>
    <ligand>
        <name>Mn(2+)</name>
        <dbReference type="ChEBI" id="CHEBI:29035"/>
        <label>2</label>
    </ligand>
</feature>
<dbReference type="InterPro" id="IPR008283">
    <property type="entry name" value="Peptidase_M17_N"/>
</dbReference>
<feature type="binding site" evidence="8">
    <location>
        <position position="249"/>
    </location>
    <ligand>
        <name>Mn(2+)</name>
        <dbReference type="ChEBI" id="CHEBI:29035"/>
        <label>2</label>
    </ligand>
</feature>
<comment type="subcellular location">
    <subcellularLocation>
        <location evidence="8">Cytoplasm</location>
    </subcellularLocation>
</comment>
<accession>A0A6H9WGD8</accession>
<name>A0A6H9WGD8_9MICO</name>
<keyword evidence="5 8" id="KW-0645">Protease</keyword>
<dbReference type="Pfam" id="PF02789">
    <property type="entry name" value="Peptidase_M17_N"/>
    <property type="match status" value="1"/>
</dbReference>
<evidence type="ECO:0000313" key="11">
    <source>
        <dbReference type="Proteomes" id="UP000431744"/>
    </source>
</evidence>
<keyword evidence="4 8" id="KW-0031">Aminopeptidase</keyword>
<evidence type="ECO:0000256" key="3">
    <source>
        <dbReference type="ARBA" id="ARBA00009528"/>
    </source>
</evidence>
<feature type="binding site" evidence="8">
    <location>
        <position position="331"/>
    </location>
    <ligand>
        <name>Mn(2+)</name>
        <dbReference type="ChEBI" id="CHEBI:29035"/>
        <label>1</label>
    </ligand>
</feature>
<feature type="binding site" evidence="8">
    <location>
        <position position="333"/>
    </location>
    <ligand>
        <name>Mn(2+)</name>
        <dbReference type="ChEBI" id="CHEBI:29035"/>
        <label>2</label>
    </ligand>
</feature>
<feature type="domain" description="Cytosol aminopeptidase" evidence="9">
    <location>
        <begin position="329"/>
        <end position="336"/>
    </location>
</feature>
<proteinExistence type="inferred from homology"/>
<feature type="active site" evidence="8">
    <location>
        <position position="335"/>
    </location>
</feature>
<gene>
    <name evidence="8" type="primary">pepA</name>
    <name evidence="10" type="ORF">F8O04_07330</name>
</gene>
<dbReference type="Proteomes" id="UP000431744">
    <property type="component" value="Unassembled WGS sequence"/>
</dbReference>
<evidence type="ECO:0000256" key="7">
    <source>
        <dbReference type="ARBA" id="ARBA00049972"/>
    </source>
</evidence>
<reference evidence="10 11" key="1">
    <citation type="submission" date="2019-09" db="EMBL/GenBank/DDBJ databases">
        <title>Phylogeny of genus Pseudoclavibacter and closely related genus.</title>
        <authorList>
            <person name="Li Y."/>
        </authorList>
    </citation>
    <scope>NUCLEOTIDE SEQUENCE [LARGE SCALE GENOMIC DNA]</scope>
    <source>
        <strain evidence="10 11">EGI 60007</strain>
    </source>
</reference>
<keyword evidence="11" id="KW-1185">Reference proteome</keyword>
<dbReference type="GO" id="GO:0070006">
    <property type="term" value="F:metalloaminopeptidase activity"/>
    <property type="evidence" value="ECO:0007669"/>
    <property type="project" value="InterPro"/>
</dbReference>
<keyword evidence="6 8" id="KW-0378">Hydrolase</keyword>
<dbReference type="EC" id="3.4.11.1" evidence="8"/>
<comment type="catalytic activity">
    <reaction evidence="1 8">
        <text>Release of an N-terminal amino acid, Xaa-|-Yaa-, in which Xaa is preferably Leu, but may be other amino acids including Pro although not Arg or Lys, and Yaa may be Pro. Amino acid amides and methyl esters are also readily hydrolyzed, but rates on arylamides are exceedingly low.</text>
        <dbReference type="EC" id="3.4.11.1"/>
    </reaction>
</comment>
<dbReference type="OrthoDB" id="9809354at2"/>
<organism evidence="10 11">
    <name type="scientific">Pseudoclavibacter endophyticus</name>
    <dbReference type="NCBI Taxonomy" id="1778590"/>
    <lineage>
        <taxon>Bacteria</taxon>
        <taxon>Bacillati</taxon>
        <taxon>Actinomycetota</taxon>
        <taxon>Actinomycetes</taxon>
        <taxon>Micrococcales</taxon>
        <taxon>Microbacteriaceae</taxon>
        <taxon>Pseudoclavibacter</taxon>
    </lineage>
</organism>